<gene>
    <name evidence="1" type="ORF">MRATA1EN3_LOCUS10027</name>
</gene>
<evidence type="ECO:0000313" key="2">
    <source>
        <dbReference type="Proteomes" id="UP001162501"/>
    </source>
</evidence>
<sequence length="76" mass="8019">MGDETRSGKEEGATVKEMGKMTAAQGARASPSGSQHRPRRAGCLKLPGKRPSGLRVRGHGRLTKHALTLTGVTRSP</sequence>
<proteinExistence type="predicted"/>
<evidence type="ECO:0000313" key="1">
    <source>
        <dbReference type="EMBL" id="CAI9698814.1"/>
    </source>
</evidence>
<accession>A0ACB0EEM1</accession>
<name>A0ACB0EEM1_RANTA</name>
<dbReference type="EMBL" id="OX596086">
    <property type="protein sequence ID" value="CAI9698814.1"/>
    <property type="molecule type" value="Genomic_DNA"/>
</dbReference>
<dbReference type="Proteomes" id="UP001162501">
    <property type="component" value="Chromosome 2"/>
</dbReference>
<reference evidence="1" key="1">
    <citation type="submission" date="2023-05" db="EMBL/GenBank/DDBJ databases">
        <authorList>
            <consortium name="ELIXIR-Norway"/>
        </authorList>
    </citation>
    <scope>NUCLEOTIDE SEQUENCE</scope>
</reference>
<organism evidence="1 2">
    <name type="scientific">Rangifer tarandus platyrhynchus</name>
    <name type="common">Svalbard reindeer</name>
    <dbReference type="NCBI Taxonomy" id="3082113"/>
    <lineage>
        <taxon>Eukaryota</taxon>
        <taxon>Metazoa</taxon>
        <taxon>Chordata</taxon>
        <taxon>Craniata</taxon>
        <taxon>Vertebrata</taxon>
        <taxon>Euteleostomi</taxon>
        <taxon>Mammalia</taxon>
        <taxon>Eutheria</taxon>
        <taxon>Laurasiatheria</taxon>
        <taxon>Artiodactyla</taxon>
        <taxon>Ruminantia</taxon>
        <taxon>Pecora</taxon>
        <taxon>Cervidae</taxon>
        <taxon>Odocoileinae</taxon>
        <taxon>Rangifer</taxon>
    </lineage>
</organism>
<protein>
    <submittedName>
        <fullName evidence="1">Uncharacterized protein</fullName>
    </submittedName>
</protein>